<dbReference type="AlphaFoldDB" id="A0AAN8EEB5"/>
<keyword evidence="1" id="KW-0812">Transmembrane</keyword>
<keyword evidence="1" id="KW-1133">Transmembrane helix</keyword>
<feature type="transmembrane region" description="Helical" evidence="1">
    <location>
        <begin position="117"/>
        <end position="136"/>
    </location>
</feature>
<keyword evidence="3" id="KW-1185">Reference proteome</keyword>
<reference evidence="2 3" key="1">
    <citation type="submission" date="2022-12" db="EMBL/GenBank/DDBJ databases">
        <title>Genomic features and morphological characterization of a novel Knufia sp. strain isolated from spacecraft assembly facility.</title>
        <authorList>
            <person name="Teixeira M."/>
            <person name="Chander A.M."/>
            <person name="Stajich J.E."/>
            <person name="Venkateswaran K."/>
        </authorList>
    </citation>
    <scope>NUCLEOTIDE SEQUENCE [LARGE SCALE GENOMIC DNA]</scope>
    <source>
        <strain evidence="2 3">FJI-L2-BK-P2</strain>
    </source>
</reference>
<accession>A0AAN8EEB5</accession>
<evidence type="ECO:0000313" key="3">
    <source>
        <dbReference type="Proteomes" id="UP001316803"/>
    </source>
</evidence>
<dbReference type="Proteomes" id="UP001316803">
    <property type="component" value="Unassembled WGS sequence"/>
</dbReference>
<protein>
    <submittedName>
        <fullName evidence="2">Uncharacterized protein</fullName>
    </submittedName>
</protein>
<name>A0AAN8EEB5_9EURO</name>
<comment type="caution">
    <text evidence="2">The sequence shown here is derived from an EMBL/GenBank/DDBJ whole genome shotgun (WGS) entry which is preliminary data.</text>
</comment>
<proteinExistence type="predicted"/>
<evidence type="ECO:0000313" key="2">
    <source>
        <dbReference type="EMBL" id="KAK5953649.1"/>
    </source>
</evidence>
<dbReference type="EMBL" id="JAKLMC020000011">
    <property type="protein sequence ID" value="KAK5953649.1"/>
    <property type="molecule type" value="Genomic_DNA"/>
</dbReference>
<organism evidence="2 3">
    <name type="scientific">Knufia fluminis</name>
    <dbReference type="NCBI Taxonomy" id="191047"/>
    <lineage>
        <taxon>Eukaryota</taxon>
        <taxon>Fungi</taxon>
        <taxon>Dikarya</taxon>
        <taxon>Ascomycota</taxon>
        <taxon>Pezizomycotina</taxon>
        <taxon>Eurotiomycetes</taxon>
        <taxon>Chaetothyriomycetidae</taxon>
        <taxon>Chaetothyriales</taxon>
        <taxon>Trichomeriaceae</taxon>
        <taxon>Knufia</taxon>
    </lineage>
</organism>
<evidence type="ECO:0000256" key="1">
    <source>
        <dbReference type="SAM" id="Phobius"/>
    </source>
</evidence>
<sequence>MTGLGLNQSKWAPSSQRLTSADYRHLKGSISNPHLAAPTARKSSGEKRQLAQLQAYQRAWKSLRRLKWKSTTLLFCHHRALSQQTDNVINGINFPITSDTGKANAAEIMFKVDFFEYYALLEIVVVALLACFGMVISADRTTGAVPVPLIEKDLNRSIHSDAYIDENSIIGDSHAFHGYAHRFHANVLAALDRPSNPLHPILGTGRVRQYLGIAKEFRNRWKEVELESAENSDQFAGLHNSYQKILVDLKLDEMLASLLAALEESRSLASQYLASVYGSIEVDMTGADDENAWDESVVMEDTMDWD</sequence>
<gene>
    <name evidence="2" type="ORF">OHC33_005593</name>
</gene>
<keyword evidence="1" id="KW-0472">Membrane</keyword>